<feature type="non-terminal residue" evidence="1">
    <location>
        <position position="49"/>
    </location>
</feature>
<comment type="caution">
    <text evidence="1">The sequence shown here is derived from an EMBL/GenBank/DDBJ whole genome shotgun (WGS) entry which is preliminary data.</text>
</comment>
<accession>A0A392UMR3</accession>
<name>A0A392UMR3_9FABA</name>
<organism evidence="1 2">
    <name type="scientific">Trifolium medium</name>
    <dbReference type="NCBI Taxonomy" id="97028"/>
    <lineage>
        <taxon>Eukaryota</taxon>
        <taxon>Viridiplantae</taxon>
        <taxon>Streptophyta</taxon>
        <taxon>Embryophyta</taxon>
        <taxon>Tracheophyta</taxon>
        <taxon>Spermatophyta</taxon>
        <taxon>Magnoliopsida</taxon>
        <taxon>eudicotyledons</taxon>
        <taxon>Gunneridae</taxon>
        <taxon>Pentapetalae</taxon>
        <taxon>rosids</taxon>
        <taxon>fabids</taxon>
        <taxon>Fabales</taxon>
        <taxon>Fabaceae</taxon>
        <taxon>Papilionoideae</taxon>
        <taxon>50 kb inversion clade</taxon>
        <taxon>NPAAA clade</taxon>
        <taxon>Hologalegina</taxon>
        <taxon>IRL clade</taxon>
        <taxon>Trifolieae</taxon>
        <taxon>Trifolium</taxon>
    </lineage>
</organism>
<evidence type="ECO:0000313" key="1">
    <source>
        <dbReference type="EMBL" id="MCI74861.1"/>
    </source>
</evidence>
<keyword evidence="2" id="KW-1185">Reference proteome</keyword>
<dbReference type="EMBL" id="LXQA010869491">
    <property type="protein sequence ID" value="MCI74861.1"/>
    <property type="molecule type" value="Genomic_DNA"/>
</dbReference>
<evidence type="ECO:0000313" key="2">
    <source>
        <dbReference type="Proteomes" id="UP000265520"/>
    </source>
</evidence>
<dbReference type="Proteomes" id="UP000265520">
    <property type="component" value="Unassembled WGS sequence"/>
</dbReference>
<reference evidence="1 2" key="1">
    <citation type="journal article" date="2018" name="Front. Plant Sci.">
        <title>Red Clover (Trifolium pratense) and Zigzag Clover (T. medium) - A Picture of Genomic Similarities and Differences.</title>
        <authorList>
            <person name="Dluhosova J."/>
            <person name="Istvanek J."/>
            <person name="Nedelnik J."/>
            <person name="Repkova J."/>
        </authorList>
    </citation>
    <scope>NUCLEOTIDE SEQUENCE [LARGE SCALE GENOMIC DNA]</scope>
    <source>
        <strain evidence="2">cv. 10/8</strain>
        <tissue evidence="1">Leaf</tissue>
    </source>
</reference>
<sequence length="49" mass="5515">MAEDNLPPPLVERLLGDYGGRGRNRNRLAIANQPVTVNKFEINPTVLRE</sequence>
<proteinExistence type="predicted"/>
<dbReference type="AlphaFoldDB" id="A0A392UMR3"/>
<protein>
    <submittedName>
        <fullName evidence="1">Uncharacterized protein</fullName>
    </submittedName>
</protein>